<sequence length="379" mass="45327">MNTQLAQIIKYTPVSEFKVSLRKLVNFEENQFTFQPMDLDSVFMCELLNEYEKKDDENLKAWVKTEKYLLSKNEIDIEHFFERQYLMLMKELDKDIYFQLNEQLFKFRVRLNGEFSIIFRLKQFEAFEQLLKKQIQHLSPRMTISLRKQIQNRKTLSNRPSSLGKMFLRAFSKNNIEIESQQQQEPLFTFKNINGLDCYQLNEFDQFSKQEQNIILNVSSSHNKLVDDSDDDEELEQFQLDSIKIKQNEIKNHKIIQRQQYLEYIYGNTKKLESVIMSSIPFNTIQEIESENMISITTLQRPLLNSQSAESVLIYGNKLPNKNFIPKERDLWKIAKQLLKQKYKLFSSEHFLKAQTPLRKQKIALMKKNLMKIYNNDIC</sequence>
<comment type="caution">
    <text evidence="1">The sequence shown here is derived from an EMBL/GenBank/DDBJ whole genome shotgun (WGS) entry which is preliminary data.</text>
</comment>
<dbReference type="Proteomes" id="UP000688137">
    <property type="component" value="Unassembled WGS sequence"/>
</dbReference>
<keyword evidence="2" id="KW-1185">Reference proteome</keyword>
<reference evidence="1" key="1">
    <citation type="submission" date="2021-01" db="EMBL/GenBank/DDBJ databases">
        <authorList>
            <consortium name="Genoscope - CEA"/>
            <person name="William W."/>
        </authorList>
    </citation>
    <scope>NUCLEOTIDE SEQUENCE</scope>
</reference>
<evidence type="ECO:0000313" key="1">
    <source>
        <dbReference type="EMBL" id="CAD8048801.1"/>
    </source>
</evidence>
<gene>
    <name evidence="1" type="ORF">PPRIM_AZ9-3.1.T0130085</name>
</gene>
<organism evidence="1 2">
    <name type="scientific">Paramecium primaurelia</name>
    <dbReference type="NCBI Taxonomy" id="5886"/>
    <lineage>
        <taxon>Eukaryota</taxon>
        <taxon>Sar</taxon>
        <taxon>Alveolata</taxon>
        <taxon>Ciliophora</taxon>
        <taxon>Intramacronucleata</taxon>
        <taxon>Oligohymenophorea</taxon>
        <taxon>Peniculida</taxon>
        <taxon>Parameciidae</taxon>
        <taxon>Paramecium</taxon>
    </lineage>
</organism>
<name>A0A8S1K4Q2_PARPR</name>
<proteinExistence type="predicted"/>
<dbReference type="EMBL" id="CAJJDM010000010">
    <property type="protein sequence ID" value="CAD8048801.1"/>
    <property type="molecule type" value="Genomic_DNA"/>
</dbReference>
<accession>A0A8S1K4Q2</accession>
<protein>
    <submittedName>
        <fullName evidence="1">Uncharacterized protein</fullName>
    </submittedName>
</protein>
<dbReference type="OMA" id="EHFFERQ"/>
<evidence type="ECO:0000313" key="2">
    <source>
        <dbReference type="Proteomes" id="UP000688137"/>
    </source>
</evidence>
<dbReference type="AlphaFoldDB" id="A0A8S1K4Q2"/>